<evidence type="ECO:0000313" key="3">
    <source>
        <dbReference type="Proteomes" id="UP000224854"/>
    </source>
</evidence>
<evidence type="ECO:0000256" key="1">
    <source>
        <dbReference type="SAM" id="MobiDB-lite"/>
    </source>
</evidence>
<evidence type="ECO:0000313" key="2">
    <source>
        <dbReference type="EMBL" id="PHH72303.1"/>
    </source>
</evidence>
<sequence length="220" mass="23630">MTSNLSPYNTTAAGTTSPPPAYSACYSRQTQQQQYLVHRQLQLQRLQQLRQRSMSPFAQPVHLDRANLLRGSAMADRPGDDDTASPISMYINTSVHVVNNQNLVALADTPSAHANAISQAIAKALRENSSGQCGIPMIDEDGRPRPLQVHVEAGILVEGSENIVGSEAAVCSMARQNQSKDQPQAVQRPLDGELSNQGNSDNNSSGGGSGQKTAAKRRRV</sequence>
<comment type="caution">
    <text evidence="2">The sequence shown here is derived from an EMBL/GenBank/DDBJ whole genome shotgun (WGS) entry which is preliminary data.</text>
</comment>
<feature type="compositionally biased region" description="Polar residues" evidence="1">
    <location>
        <begin position="175"/>
        <end position="185"/>
    </location>
</feature>
<keyword evidence="3" id="KW-1185">Reference proteome</keyword>
<feature type="region of interest" description="Disordered" evidence="1">
    <location>
        <begin position="1"/>
        <end position="24"/>
    </location>
</feature>
<dbReference type="OrthoDB" id="5409271at2759"/>
<organism evidence="2 3">
    <name type="scientific">Ophiocordyceps australis</name>
    <dbReference type="NCBI Taxonomy" id="1399860"/>
    <lineage>
        <taxon>Eukaryota</taxon>
        <taxon>Fungi</taxon>
        <taxon>Dikarya</taxon>
        <taxon>Ascomycota</taxon>
        <taxon>Pezizomycotina</taxon>
        <taxon>Sordariomycetes</taxon>
        <taxon>Hypocreomycetidae</taxon>
        <taxon>Hypocreales</taxon>
        <taxon>Ophiocordycipitaceae</taxon>
        <taxon>Ophiocordyceps</taxon>
    </lineage>
</organism>
<feature type="compositionally biased region" description="Low complexity" evidence="1">
    <location>
        <begin position="10"/>
        <end position="24"/>
    </location>
</feature>
<reference evidence="2 3" key="1">
    <citation type="submission" date="2017-06" db="EMBL/GenBank/DDBJ databases">
        <title>Ant-infecting Ophiocordyceps genomes reveal a high diversity of potential behavioral manipulation genes and a possible major role for enterotoxins.</title>
        <authorList>
            <person name="De Bekker C."/>
            <person name="Evans H.C."/>
            <person name="Brachmann A."/>
            <person name="Hughes D.P."/>
        </authorList>
    </citation>
    <scope>NUCLEOTIDE SEQUENCE [LARGE SCALE GENOMIC DNA]</scope>
    <source>
        <strain evidence="2 3">1348a</strain>
    </source>
</reference>
<gene>
    <name evidence="2" type="ORF">CDD82_6043</name>
</gene>
<dbReference type="Proteomes" id="UP000224854">
    <property type="component" value="Unassembled WGS sequence"/>
</dbReference>
<proteinExistence type="predicted"/>
<feature type="region of interest" description="Disordered" evidence="1">
    <location>
        <begin position="175"/>
        <end position="220"/>
    </location>
</feature>
<protein>
    <submittedName>
        <fullName evidence="2">Uncharacterized protein</fullName>
    </submittedName>
</protein>
<accession>A0A2C5YXF2</accession>
<dbReference type="EMBL" id="NJEU01000595">
    <property type="protein sequence ID" value="PHH72303.1"/>
    <property type="molecule type" value="Genomic_DNA"/>
</dbReference>
<name>A0A2C5YXF2_9HYPO</name>
<dbReference type="AlphaFoldDB" id="A0A2C5YXF2"/>
<feature type="compositionally biased region" description="Low complexity" evidence="1">
    <location>
        <begin position="195"/>
        <end position="204"/>
    </location>
</feature>